<feature type="signal peptide" evidence="1">
    <location>
        <begin position="1"/>
        <end position="23"/>
    </location>
</feature>
<reference evidence="2 3" key="1">
    <citation type="submission" date="2019-05" db="EMBL/GenBank/DDBJ databases">
        <title>Emergence of the Ug99 lineage of the wheat stem rust pathogen through somatic hybridization.</title>
        <authorList>
            <person name="Li F."/>
            <person name="Upadhyaya N.M."/>
            <person name="Sperschneider J."/>
            <person name="Matny O."/>
            <person name="Nguyen-Phuc H."/>
            <person name="Mago R."/>
            <person name="Raley C."/>
            <person name="Miller M.E."/>
            <person name="Silverstein K.A.T."/>
            <person name="Henningsen E."/>
            <person name="Hirsch C.D."/>
            <person name="Visser B."/>
            <person name="Pretorius Z.A."/>
            <person name="Steffenson B.J."/>
            <person name="Schwessinger B."/>
            <person name="Dodds P.N."/>
            <person name="Figueroa M."/>
        </authorList>
    </citation>
    <scope>NUCLEOTIDE SEQUENCE [LARGE SCALE GENOMIC DNA]</scope>
    <source>
        <strain evidence="2">21-0</strain>
    </source>
</reference>
<proteinExistence type="predicted"/>
<evidence type="ECO:0000313" key="2">
    <source>
        <dbReference type="EMBL" id="KAA1101108.1"/>
    </source>
</evidence>
<name>A0A5B0PKQ4_PUCGR</name>
<organism evidence="2 3">
    <name type="scientific">Puccinia graminis f. sp. tritici</name>
    <dbReference type="NCBI Taxonomy" id="56615"/>
    <lineage>
        <taxon>Eukaryota</taxon>
        <taxon>Fungi</taxon>
        <taxon>Dikarya</taxon>
        <taxon>Basidiomycota</taxon>
        <taxon>Pucciniomycotina</taxon>
        <taxon>Pucciniomycetes</taxon>
        <taxon>Pucciniales</taxon>
        <taxon>Pucciniaceae</taxon>
        <taxon>Puccinia</taxon>
    </lineage>
</organism>
<dbReference type="Proteomes" id="UP000324748">
    <property type="component" value="Unassembled WGS sequence"/>
</dbReference>
<feature type="chain" id="PRO_5023081003" evidence="1">
    <location>
        <begin position="24"/>
        <end position="201"/>
    </location>
</feature>
<sequence>MFITISSLCASFLSFAVLMLVRATPFPSDTSGIPSNGPFLATRGLSSALISGSSYGPLHKRESHVRRALPANMGKEIQNLKNNMTDQSNRLSVLHSMALPKSLKKSQAKDVNQKIEDILTIGNYMKDFCKAIVAAFPNNVEANNAMNDIENKGKTFGRALTDSKRPVGGDGRQLPGNIEIAQAALVPVQNARNILIRIASQ</sequence>
<dbReference type="EMBL" id="VSWC01000053">
    <property type="protein sequence ID" value="KAA1101108.1"/>
    <property type="molecule type" value="Genomic_DNA"/>
</dbReference>
<gene>
    <name evidence="2" type="ORF">PGT21_007372</name>
</gene>
<dbReference type="AlphaFoldDB" id="A0A5B0PKQ4"/>
<dbReference type="OrthoDB" id="2497590at2759"/>
<comment type="caution">
    <text evidence="2">The sequence shown here is derived from an EMBL/GenBank/DDBJ whole genome shotgun (WGS) entry which is preliminary data.</text>
</comment>
<evidence type="ECO:0000313" key="3">
    <source>
        <dbReference type="Proteomes" id="UP000324748"/>
    </source>
</evidence>
<evidence type="ECO:0000256" key="1">
    <source>
        <dbReference type="SAM" id="SignalP"/>
    </source>
</evidence>
<protein>
    <submittedName>
        <fullName evidence="2">Uncharacterized protein</fullName>
    </submittedName>
</protein>
<keyword evidence="1" id="KW-0732">Signal</keyword>
<accession>A0A5B0PKQ4</accession>
<keyword evidence="3" id="KW-1185">Reference proteome</keyword>